<feature type="domain" description="HTH luxR-type" evidence="4">
    <location>
        <begin position="491"/>
        <end position="556"/>
    </location>
</feature>
<dbReference type="PRINTS" id="PR00038">
    <property type="entry name" value="HTHLUXR"/>
</dbReference>
<dbReference type="SMART" id="SM00421">
    <property type="entry name" value="HTH_LUXR"/>
    <property type="match status" value="1"/>
</dbReference>
<dbReference type="InterPro" id="IPR036388">
    <property type="entry name" value="WH-like_DNA-bd_sf"/>
</dbReference>
<organism evidence="5 6">
    <name type="scientific">Nocardiopsis exhalans</name>
    <dbReference type="NCBI Taxonomy" id="163604"/>
    <lineage>
        <taxon>Bacteria</taxon>
        <taxon>Bacillati</taxon>
        <taxon>Actinomycetota</taxon>
        <taxon>Actinomycetes</taxon>
        <taxon>Streptosporangiales</taxon>
        <taxon>Nocardiopsidaceae</taxon>
        <taxon>Nocardiopsis</taxon>
    </lineage>
</organism>
<evidence type="ECO:0000313" key="5">
    <source>
        <dbReference type="EMBL" id="USY17438.1"/>
    </source>
</evidence>
<dbReference type="RefSeq" id="WP_254417008.1">
    <property type="nucleotide sequence ID" value="NZ_BAAAJB010000069.1"/>
</dbReference>
<dbReference type="InterPro" id="IPR011990">
    <property type="entry name" value="TPR-like_helical_dom_sf"/>
</dbReference>
<keyword evidence="2" id="KW-0238">DNA-binding</keyword>
<accession>A0ABY5D2F3</accession>
<dbReference type="InterPro" id="IPR016032">
    <property type="entry name" value="Sig_transdc_resp-reg_C-effctor"/>
</dbReference>
<dbReference type="SUPFAM" id="SSF46894">
    <property type="entry name" value="C-terminal effector domain of the bipartite response regulators"/>
    <property type="match status" value="1"/>
</dbReference>
<name>A0ABY5D2F3_9ACTN</name>
<dbReference type="EMBL" id="CP099837">
    <property type="protein sequence ID" value="USY17438.1"/>
    <property type="molecule type" value="Genomic_DNA"/>
</dbReference>
<dbReference type="Proteomes" id="UP001055940">
    <property type="component" value="Chromosome"/>
</dbReference>
<proteinExistence type="predicted"/>
<protein>
    <submittedName>
        <fullName evidence="5">LuxR C-terminal-related transcriptional regulator</fullName>
    </submittedName>
</protein>
<dbReference type="Gene3D" id="1.10.10.10">
    <property type="entry name" value="Winged helix-like DNA-binding domain superfamily/Winged helix DNA-binding domain"/>
    <property type="match status" value="1"/>
</dbReference>
<dbReference type="Gene3D" id="1.25.40.10">
    <property type="entry name" value="Tetratricopeptide repeat domain"/>
    <property type="match status" value="2"/>
</dbReference>
<dbReference type="SUPFAM" id="SSF48452">
    <property type="entry name" value="TPR-like"/>
    <property type="match status" value="1"/>
</dbReference>
<evidence type="ECO:0000256" key="2">
    <source>
        <dbReference type="ARBA" id="ARBA00023125"/>
    </source>
</evidence>
<dbReference type="PANTHER" id="PTHR44688">
    <property type="entry name" value="DNA-BINDING TRANSCRIPTIONAL ACTIVATOR DEVR_DOSR"/>
    <property type="match status" value="1"/>
</dbReference>
<evidence type="ECO:0000256" key="1">
    <source>
        <dbReference type="ARBA" id="ARBA00023015"/>
    </source>
</evidence>
<keyword evidence="1" id="KW-0805">Transcription regulation</keyword>
<keyword evidence="6" id="KW-1185">Reference proteome</keyword>
<gene>
    <name evidence="5" type="ORF">NE857_19040</name>
</gene>
<evidence type="ECO:0000259" key="4">
    <source>
        <dbReference type="PROSITE" id="PS50043"/>
    </source>
</evidence>
<evidence type="ECO:0000313" key="6">
    <source>
        <dbReference type="Proteomes" id="UP001055940"/>
    </source>
</evidence>
<sequence>MSSQPSSLFEEGMSALAEGDWAAAARSLSEFLGSRSGPDPEPAAHFGLGSALWWTGDIRQALQHWTTAYQGFRRAGAAPEAVMAAIQLSFVHSANLGNETVAAGWVRRAVRLASQAQLPLLDGWVALAESVFAADPERAVELGRRAHAVGVAHGDGDLEVSALTAVGLAQVNAGNTDEGCALLDEAMTAAVAGEADSPDTVVFTSCLMMRACCSCADFARVVHWVRALDDFIERFGNPYLHTSCRTHYGEVLAATGDWERAETELLCAVALAAHGLPKVRADAAACLADLRITQGRADEARGVIRGFEGLPSLAAVTARLQLLDGDPAGAETTLARGLERLGSQAAPGARLRELLGLCRLAAGDPHTAADLGRQITEFGTQTGCDIVRCRGQRLLGIALSAGRDGEPADSDAARDLLEAALAGFVELDLPLDAASTRMALAEHLDSVADAQATAEARSAYAVFSALGAVPDADRAANWLRVRGATVARARGRSDLAGLTRRETEVLRLLGEGLSNPEIAGRLFVSRRTVEHHVANILSKLGLRNRAEAAGVAVRHRDGLAPK</sequence>
<dbReference type="InterPro" id="IPR000792">
    <property type="entry name" value="Tscrpt_reg_LuxR_C"/>
</dbReference>
<keyword evidence="3" id="KW-0804">Transcription</keyword>
<dbReference type="PROSITE" id="PS50043">
    <property type="entry name" value="HTH_LUXR_2"/>
    <property type="match status" value="1"/>
</dbReference>
<dbReference type="PANTHER" id="PTHR44688:SF16">
    <property type="entry name" value="DNA-BINDING TRANSCRIPTIONAL ACTIVATOR DEVR_DOSR"/>
    <property type="match status" value="1"/>
</dbReference>
<dbReference type="Pfam" id="PF00196">
    <property type="entry name" value="GerE"/>
    <property type="match status" value="1"/>
</dbReference>
<dbReference type="CDD" id="cd06170">
    <property type="entry name" value="LuxR_C_like"/>
    <property type="match status" value="1"/>
</dbReference>
<dbReference type="PROSITE" id="PS00622">
    <property type="entry name" value="HTH_LUXR_1"/>
    <property type="match status" value="1"/>
</dbReference>
<evidence type="ECO:0000256" key="3">
    <source>
        <dbReference type="ARBA" id="ARBA00023163"/>
    </source>
</evidence>
<reference evidence="5" key="1">
    <citation type="submission" date="2022-06" db="EMBL/GenBank/DDBJ databases">
        <authorList>
            <person name="Ping M."/>
        </authorList>
    </citation>
    <scope>NUCLEOTIDE SEQUENCE</scope>
    <source>
        <strain evidence="5">JCM11759T</strain>
    </source>
</reference>